<evidence type="ECO:0000256" key="6">
    <source>
        <dbReference type="ARBA" id="ARBA00023136"/>
    </source>
</evidence>
<protein>
    <submittedName>
        <fullName evidence="11">Cholecystokinin receptor type A</fullName>
    </submittedName>
</protein>
<feature type="domain" description="G-protein coupled receptors family 1 profile" evidence="10">
    <location>
        <begin position="73"/>
        <end position="112"/>
    </location>
</feature>
<dbReference type="GO" id="GO:0005886">
    <property type="term" value="C:plasma membrane"/>
    <property type="evidence" value="ECO:0007669"/>
    <property type="project" value="TreeGrafter"/>
</dbReference>
<dbReference type="InterPro" id="IPR017452">
    <property type="entry name" value="GPCR_Rhodpsn_7TM"/>
</dbReference>
<evidence type="ECO:0000259" key="10">
    <source>
        <dbReference type="PROSITE" id="PS50262"/>
    </source>
</evidence>
<dbReference type="SUPFAM" id="SSF81321">
    <property type="entry name" value="Family A G protein-coupled receptor-like"/>
    <property type="match status" value="1"/>
</dbReference>
<feature type="transmembrane region" description="Helical" evidence="9">
    <location>
        <begin position="61"/>
        <end position="82"/>
    </location>
</feature>
<keyword evidence="8" id="KW-0807">Transducer</keyword>
<evidence type="ECO:0000256" key="5">
    <source>
        <dbReference type="ARBA" id="ARBA00023040"/>
    </source>
</evidence>
<name>A0A2S2NAD3_SCHGA</name>
<dbReference type="PANTHER" id="PTHR24235">
    <property type="entry name" value="NEUROPEPTIDE Y RECEPTOR"/>
    <property type="match status" value="1"/>
</dbReference>
<proteinExistence type="inferred from homology"/>
<evidence type="ECO:0000256" key="3">
    <source>
        <dbReference type="ARBA" id="ARBA00022692"/>
    </source>
</evidence>
<keyword evidence="6 9" id="KW-0472">Membrane</keyword>
<dbReference type="EMBL" id="GGMR01001117">
    <property type="protein sequence ID" value="MBY13736.1"/>
    <property type="molecule type" value="Transcribed_RNA"/>
</dbReference>
<dbReference type="GO" id="GO:0042923">
    <property type="term" value="F:neuropeptide binding"/>
    <property type="evidence" value="ECO:0007669"/>
    <property type="project" value="TreeGrafter"/>
</dbReference>
<dbReference type="PANTHER" id="PTHR24235:SF29">
    <property type="entry name" value="GH23382P"/>
    <property type="match status" value="1"/>
</dbReference>
<dbReference type="Pfam" id="PF00001">
    <property type="entry name" value="7tm_1"/>
    <property type="match status" value="1"/>
</dbReference>
<evidence type="ECO:0000256" key="9">
    <source>
        <dbReference type="SAM" id="Phobius"/>
    </source>
</evidence>
<gene>
    <name evidence="11" type="primary">Cckar_1</name>
    <name evidence="11" type="ORF">g.51270</name>
</gene>
<evidence type="ECO:0000256" key="7">
    <source>
        <dbReference type="ARBA" id="ARBA00023170"/>
    </source>
</evidence>
<organism evidence="11">
    <name type="scientific">Schizaphis graminum</name>
    <name type="common">Green bug aphid</name>
    <dbReference type="NCBI Taxonomy" id="13262"/>
    <lineage>
        <taxon>Eukaryota</taxon>
        <taxon>Metazoa</taxon>
        <taxon>Ecdysozoa</taxon>
        <taxon>Arthropoda</taxon>
        <taxon>Hexapoda</taxon>
        <taxon>Insecta</taxon>
        <taxon>Pterygota</taxon>
        <taxon>Neoptera</taxon>
        <taxon>Paraneoptera</taxon>
        <taxon>Hemiptera</taxon>
        <taxon>Sternorrhyncha</taxon>
        <taxon>Aphidomorpha</taxon>
        <taxon>Aphidoidea</taxon>
        <taxon>Aphididae</taxon>
        <taxon>Aphidini</taxon>
        <taxon>Schizaphis</taxon>
    </lineage>
</organism>
<evidence type="ECO:0000256" key="8">
    <source>
        <dbReference type="ARBA" id="ARBA00023224"/>
    </source>
</evidence>
<evidence type="ECO:0000256" key="2">
    <source>
        <dbReference type="ARBA" id="ARBA00010663"/>
    </source>
</evidence>
<accession>A0A2S2NAD3</accession>
<evidence type="ECO:0000256" key="1">
    <source>
        <dbReference type="ARBA" id="ARBA00004141"/>
    </source>
</evidence>
<dbReference type="AlphaFoldDB" id="A0A2S2NAD3"/>
<dbReference type="InterPro" id="IPR000276">
    <property type="entry name" value="GPCR_Rhodpsn"/>
</dbReference>
<reference evidence="11" key="1">
    <citation type="submission" date="2018-04" db="EMBL/GenBank/DDBJ databases">
        <title>Transcriptome of Schizaphis graminum biotype I.</title>
        <authorList>
            <person name="Scully E.D."/>
            <person name="Geib S.M."/>
            <person name="Palmer N.A."/>
            <person name="Koch K."/>
            <person name="Bradshaw J."/>
            <person name="Heng-Moss T."/>
            <person name="Sarath G."/>
        </authorList>
    </citation>
    <scope>NUCLEOTIDE SEQUENCE</scope>
</reference>
<sequence>MANGSGGGGGFEALQNVAPNVFPPIYIPAGHGSNGTNAVNFSEAIEREYVEDYVFQSAFSFVYLLIFTLGVFGNVLVVYVVWANKHMRTVTNIFIVNLAVSDIMLCGLAVPFTPLYTFTGVAVGLYVRKTAVTLLYNLIPNSHQSSVFLFFLRAGECHSSE</sequence>
<keyword evidence="4 9" id="KW-1133">Transmembrane helix</keyword>
<dbReference type="Gene3D" id="1.20.1070.10">
    <property type="entry name" value="Rhodopsin 7-helix transmembrane proteins"/>
    <property type="match status" value="1"/>
</dbReference>
<keyword evidence="5" id="KW-0297">G-protein coupled receptor</keyword>
<dbReference type="GO" id="GO:0043005">
    <property type="term" value="C:neuron projection"/>
    <property type="evidence" value="ECO:0007669"/>
    <property type="project" value="TreeGrafter"/>
</dbReference>
<dbReference type="PRINTS" id="PR00237">
    <property type="entry name" value="GPCRRHODOPSN"/>
</dbReference>
<comment type="subcellular location">
    <subcellularLocation>
        <location evidence="1">Membrane</location>
        <topology evidence="1">Multi-pass membrane protein</topology>
    </subcellularLocation>
</comment>
<comment type="similarity">
    <text evidence="2">Belongs to the G-protein coupled receptor 1 family.</text>
</comment>
<keyword evidence="3 9" id="KW-0812">Transmembrane</keyword>
<dbReference type="PROSITE" id="PS50262">
    <property type="entry name" value="G_PROTEIN_RECEP_F1_2"/>
    <property type="match status" value="1"/>
</dbReference>
<keyword evidence="7 11" id="KW-0675">Receptor</keyword>
<feature type="transmembrane region" description="Helical" evidence="9">
    <location>
        <begin position="94"/>
        <end position="112"/>
    </location>
</feature>
<dbReference type="GO" id="GO:0008188">
    <property type="term" value="F:neuropeptide receptor activity"/>
    <property type="evidence" value="ECO:0007669"/>
    <property type="project" value="TreeGrafter"/>
</dbReference>
<evidence type="ECO:0000313" key="11">
    <source>
        <dbReference type="EMBL" id="MBY13736.1"/>
    </source>
</evidence>
<evidence type="ECO:0000256" key="4">
    <source>
        <dbReference type="ARBA" id="ARBA00022989"/>
    </source>
</evidence>